<accession>A0A2W1JFR3</accession>
<comment type="caution">
    <text evidence="1">The sequence shown here is derived from an EMBL/GenBank/DDBJ whole genome shotgun (WGS) entry which is preliminary data.</text>
</comment>
<keyword evidence="2" id="KW-1185">Reference proteome</keyword>
<proteinExistence type="predicted"/>
<dbReference type="AlphaFoldDB" id="A0A2W1JFR3"/>
<organism evidence="1 2">
    <name type="scientific">Acaryochloris thomasi RCC1774</name>
    <dbReference type="NCBI Taxonomy" id="1764569"/>
    <lineage>
        <taxon>Bacteria</taxon>
        <taxon>Bacillati</taxon>
        <taxon>Cyanobacteriota</taxon>
        <taxon>Cyanophyceae</taxon>
        <taxon>Acaryochloridales</taxon>
        <taxon>Acaryochloridaceae</taxon>
        <taxon>Acaryochloris</taxon>
        <taxon>Acaryochloris thomasi</taxon>
    </lineage>
</organism>
<dbReference type="RefSeq" id="WP_110987142.1">
    <property type="nucleotide sequence ID" value="NZ_CAWNWM010000010.1"/>
</dbReference>
<dbReference type="OrthoDB" id="528641at2"/>
<evidence type="ECO:0000313" key="1">
    <source>
        <dbReference type="EMBL" id="PZD72490.1"/>
    </source>
</evidence>
<dbReference type="Proteomes" id="UP000248857">
    <property type="component" value="Unassembled WGS sequence"/>
</dbReference>
<evidence type="ECO:0000313" key="2">
    <source>
        <dbReference type="Proteomes" id="UP000248857"/>
    </source>
</evidence>
<reference evidence="1 2" key="1">
    <citation type="journal article" date="2018" name="Sci. Rep.">
        <title>A novel species of the marine cyanobacterium Acaryochloris with a unique pigment content and lifestyle.</title>
        <authorList>
            <person name="Partensky F."/>
            <person name="Six C."/>
            <person name="Ratin M."/>
            <person name="Garczarek L."/>
            <person name="Vaulot D."/>
            <person name="Probert I."/>
            <person name="Calteau A."/>
            <person name="Gourvil P."/>
            <person name="Marie D."/>
            <person name="Grebert T."/>
            <person name="Bouchier C."/>
            <person name="Le Panse S."/>
            <person name="Gachenot M."/>
            <person name="Rodriguez F."/>
            <person name="Garrido J.L."/>
        </authorList>
    </citation>
    <scope>NUCLEOTIDE SEQUENCE [LARGE SCALE GENOMIC DNA]</scope>
    <source>
        <strain evidence="1 2">RCC1774</strain>
    </source>
</reference>
<dbReference type="EMBL" id="PQWO01000010">
    <property type="protein sequence ID" value="PZD72490.1"/>
    <property type="molecule type" value="Genomic_DNA"/>
</dbReference>
<gene>
    <name evidence="1" type="ORF">C1752_03751</name>
</gene>
<protein>
    <submittedName>
        <fullName evidence="1">Uncharacterized protein</fullName>
    </submittedName>
</protein>
<name>A0A2W1JFR3_9CYAN</name>
<sequence>MTINQHYISPIAKNLYAQDKADEEFVALLKDLSNLSQAISKYLGVKLTMQYWNASRPQYEWAKNLEMNHKAEIVFYGSSGLLMPSVYSFCIYDWVSVFVEKCSLVLQDISSMLNDNLNNLSQKLKRRLTPEEKIVRIQEHDESLFG</sequence>